<gene>
    <name evidence="2" type="ORF">ECRASSUSDP1_LOCUS523</name>
</gene>
<evidence type="ECO:0000256" key="1">
    <source>
        <dbReference type="SAM" id="MobiDB-lite"/>
    </source>
</evidence>
<dbReference type="AlphaFoldDB" id="A0AAD1X582"/>
<evidence type="ECO:0000313" key="3">
    <source>
        <dbReference type="Proteomes" id="UP001295684"/>
    </source>
</evidence>
<feature type="compositionally biased region" description="Low complexity" evidence="1">
    <location>
        <begin position="200"/>
        <end position="209"/>
    </location>
</feature>
<keyword evidence="3" id="KW-1185">Reference proteome</keyword>
<proteinExistence type="predicted"/>
<comment type="caution">
    <text evidence="2">The sequence shown here is derived from an EMBL/GenBank/DDBJ whole genome shotgun (WGS) entry which is preliminary data.</text>
</comment>
<evidence type="ECO:0000313" key="2">
    <source>
        <dbReference type="EMBL" id="CAI2359237.1"/>
    </source>
</evidence>
<sequence length="437" mass="50309">MDSKVPILHNIGFKSVPCAYAYLLSLTRGLGVVTRRKAKEFFPKDLKHSTLRKLRFRKFKILGRTSLSRESSTDQVPQHLRRNSELSLPKIKKHYKSQGSLKPKILRRSEDLHRKQQKESKLEFKRRIHNIYGHIRNGGIAGKSCLVPRRLLEEDQHPKSGNFRDEEGLRNKFVVVSSLKLPAFKSQEYNKPQTKTSLENSCSKSNFKSNKNDQNKIKNTSKSKSKNQSKRHPSVVTNRPPKSTNLTSQIPQRRIDNTTPGKNTKTVRNIKKIPSKMNDRYSSIQAKKKLTKPGDRLNSTSAQIKNKSVQRGYKKDLGTKMGPQSQRGINYVRFNKHYVIPSQSSSNPVEYRTPKQKTSVRLPVVSKVRTRNKISIEKMFSEIINDTYLLGNSPAQRYPRRDKTDSKGILKPKFGLFNTKSINKQLNREATKVKFDL</sequence>
<organism evidence="2 3">
    <name type="scientific">Euplotes crassus</name>
    <dbReference type="NCBI Taxonomy" id="5936"/>
    <lineage>
        <taxon>Eukaryota</taxon>
        <taxon>Sar</taxon>
        <taxon>Alveolata</taxon>
        <taxon>Ciliophora</taxon>
        <taxon>Intramacronucleata</taxon>
        <taxon>Spirotrichea</taxon>
        <taxon>Hypotrichia</taxon>
        <taxon>Euplotida</taxon>
        <taxon>Euplotidae</taxon>
        <taxon>Moneuplotes</taxon>
    </lineage>
</organism>
<accession>A0AAD1X582</accession>
<protein>
    <submittedName>
        <fullName evidence="2">Uncharacterized protein</fullName>
    </submittedName>
</protein>
<reference evidence="2" key="1">
    <citation type="submission" date="2023-07" db="EMBL/GenBank/DDBJ databases">
        <authorList>
            <consortium name="AG Swart"/>
            <person name="Singh M."/>
            <person name="Singh A."/>
            <person name="Seah K."/>
            <person name="Emmerich C."/>
        </authorList>
    </citation>
    <scope>NUCLEOTIDE SEQUENCE</scope>
    <source>
        <strain evidence="2">DP1</strain>
    </source>
</reference>
<feature type="compositionally biased region" description="Polar residues" evidence="1">
    <location>
        <begin position="235"/>
        <end position="265"/>
    </location>
</feature>
<dbReference type="Proteomes" id="UP001295684">
    <property type="component" value="Unassembled WGS sequence"/>
</dbReference>
<name>A0AAD1X582_EUPCR</name>
<feature type="region of interest" description="Disordered" evidence="1">
    <location>
        <begin position="190"/>
        <end position="265"/>
    </location>
</feature>
<feature type="compositionally biased region" description="Basic residues" evidence="1">
    <location>
        <begin position="219"/>
        <end position="233"/>
    </location>
</feature>
<feature type="compositionally biased region" description="Polar residues" evidence="1">
    <location>
        <begin position="190"/>
        <end position="199"/>
    </location>
</feature>
<dbReference type="EMBL" id="CAMPGE010000491">
    <property type="protein sequence ID" value="CAI2359237.1"/>
    <property type="molecule type" value="Genomic_DNA"/>
</dbReference>